<feature type="domain" description="PPIase FKBP-type" evidence="9">
    <location>
        <begin position="237"/>
        <end position="325"/>
    </location>
</feature>
<accession>A0ABV2QIH9</accession>
<keyword evidence="5 6" id="KW-0413">Isomerase</keyword>
<feature type="signal peptide" evidence="8">
    <location>
        <begin position="1"/>
        <end position="21"/>
    </location>
</feature>
<keyword evidence="11" id="KW-1185">Reference proteome</keyword>
<dbReference type="SUPFAM" id="SSF54534">
    <property type="entry name" value="FKBP-like"/>
    <property type="match status" value="2"/>
</dbReference>
<feature type="region of interest" description="Disordered" evidence="7">
    <location>
        <begin position="26"/>
        <end position="45"/>
    </location>
</feature>
<evidence type="ECO:0000256" key="3">
    <source>
        <dbReference type="ARBA" id="ARBA00013194"/>
    </source>
</evidence>
<dbReference type="PANTHER" id="PTHR43811">
    <property type="entry name" value="FKBP-TYPE PEPTIDYL-PROLYL CIS-TRANS ISOMERASE FKPA"/>
    <property type="match status" value="1"/>
</dbReference>
<evidence type="ECO:0000256" key="6">
    <source>
        <dbReference type="PROSITE-ProRule" id="PRU00277"/>
    </source>
</evidence>
<dbReference type="Gene3D" id="3.10.50.40">
    <property type="match status" value="2"/>
</dbReference>
<evidence type="ECO:0000256" key="1">
    <source>
        <dbReference type="ARBA" id="ARBA00000971"/>
    </source>
</evidence>
<dbReference type="GO" id="GO:0003755">
    <property type="term" value="F:peptidyl-prolyl cis-trans isomerase activity"/>
    <property type="evidence" value="ECO:0007669"/>
    <property type="project" value="UniProtKB-EC"/>
</dbReference>
<evidence type="ECO:0000256" key="7">
    <source>
        <dbReference type="SAM" id="MobiDB-lite"/>
    </source>
</evidence>
<evidence type="ECO:0000256" key="4">
    <source>
        <dbReference type="ARBA" id="ARBA00023110"/>
    </source>
</evidence>
<evidence type="ECO:0000256" key="2">
    <source>
        <dbReference type="ARBA" id="ARBA00006577"/>
    </source>
</evidence>
<dbReference type="PANTHER" id="PTHR43811:SF19">
    <property type="entry name" value="39 KDA FK506-BINDING NUCLEAR PROTEIN"/>
    <property type="match status" value="1"/>
</dbReference>
<keyword evidence="4 6" id="KW-0697">Rotamase</keyword>
<evidence type="ECO:0000313" key="11">
    <source>
        <dbReference type="Proteomes" id="UP001549257"/>
    </source>
</evidence>
<sequence length="326" mass="33267">MRTALSLVVVLGLVGSLAACSAAAPEASSDCTPTKSGKASESVKVSGDFGAKPTVDIKDPLTASTTQRSVVIEGDGAVAQAGNDVTMEFTIYNGATGEAIEGGGTEYKEEPAAFTLDENLIAGFTKTLECSTEGSRVVGVFSPADGIVAENLESFGMTKDDSLVMVADLISTEKPATVLPKSDGEPQELPEGFPAIELSVADDETGTPTVTLPGGTAPAELQIATTIKGDGKEVADGDSVTVNYQGINWRTGEVFDQSWGAEPATFPTDQVVSGFGQALVGQTVGSQVIAVIPPDLGYGPQGGNEQAGILADDTLVFVIDILATKG</sequence>
<dbReference type="InterPro" id="IPR046357">
    <property type="entry name" value="PPIase_dom_sf"/>
</dbReference>
<dbReference type="Pfam" id="PF00254">
    <property type="entry name" value="FKBP_C"/>
    <property type="match status" value="1"/>
</dbReference>
<comment type="caution">
    <text evidence="10">The sequence shown here is derived from an EMBL/GenBank/DDBJ whole genome shotgun (WGS) entry which is preliminary data.</text>
</comment>
<gene>
    <name evidence="10" type="ORF">ABIE21_000346</name>
</gene>
<evidence type="ECO:0000256" key="8">
    <source>
        <dbReference type="SAM" id="SignalP"/>
    </source>
</evidence>
<name>A0ABV2QIH9_9MICO</name>
<dbReference type="RefSeq" id="WP_354023063.1">
    <property type="nucleotide sequence ID" value="NZ_JBEPSJ010000001.1"/>
</dbReference>
<protein>
    <recommendedName>
        <fullName evidence="3 6">peptidylprolyl isomerase</fullName>
        <ecNumber evidence="3 6">5.2.1.8</ecNumber>
    </recommendedName>
</protein>
<evidence type="ECO:0000256" key="5">
    <source>
        <dbReference type="ARBA" id="ARBA00023235"/>
    </source>
</evidence>
<evidence type="ECO:0000259" key="9">
    <source>
        <dbReference type="PROSITE" id="PS50059"/>
    </source>
</evidence>
<dbReference type="InterPro" id="IPR001179">
    <property type="entry name" value="PPIase_FKBP_dom"/>
</dbReference>
<feature type="chain" id="PRO_5045296908" description="peptidylprolyl isomerase" evidence="8">
    <location>
        <begin position="22"/>
        <end position="326"/>
    </location>
</feature>
<reference evidence="10 11" key="1">
    <citation type="submission" date="2024-06" db="EMBL/GenBank/DDBJ databases">
        <title>Sorghum-associated microbial communities from plants grown in Nebraska, USA.</title>
        <authorList>
            <person name="Schachtman D."/>
        </authorList>
    </citation>
    <scope>NUCLEOTIDE SEQUENCE [LARGE SCALE GENOMIC DNA]</scope>
    <source>
        <strain evidence="10 11">2857</strain>
    </source>
</reference>
<evidence type="ECO:0000313" key="10">
    <source>
        <dbReference type="EMBL" id="MET4580856.1"/>
    </source>
</evidence>
<comment type="similarity">
    <text evidence="2">Belongs to the FKBP-type PPIase family.</text>
</comment>
<dbReference type="Proteomes" id="UP001549257">
    <property type="component" value="Unassembled WGS sequence"/>
</dbReference>
<dbReference type="PROSITE" id="PS51257">
    <property type="entry name" value="PROKAR_LIPOPROTEIN"/>
    <property type="match status" value="1"/>
</dbReference>
<dbReference type="EMBL" id="JBEPSJ010000001">
    <property type="protein sequence ID" value="MET4580856.1"/>
    <property type="molecule type" value="Genomic_DNA"/>
</dbReference>
<comment type="catalytic activity">
    <reaction evidence="1 6">
        <text>[protein]-peptidylproline (omega=180) = [protein]-peptidylproline (omega=0)</text>
        <dbReference type="Rhea" id="RHEA:16237"/>
        <dbReference type="Rhea" id="RHEA-COMP:10747"/>
        <dbReference type="Rhea" id="RHEA-COMP:10748"/>
        <dbReference type="ChEBI" id="CHEBI:83833"/>
        <dbReference type="ChEBI" id="CHEBI:83834"/>
        <dbReference type="EC" id="5.2.1.8"/>
    </reaction>
</comment>
<keyword evidence="8" id="KW-0732">Signal</keyword>
<proteinExistence type="inferred from homology"/>
<dbReference type="PROSITE" id="PS50059">
    <property type="entry name" value="FKBP_PPIASE"/>
    <property type="match status" value="1"/>
</dbReference>
<organism evidence="10 11">
    <name type="scientific">Conyzicola nivalis</name>
    <dbReference type="NCBI Taxonomy" id="1477021"/>
    <lineage>
        <taxon>Bacteria</taxon>
        <taxon>Bacillati</taxon>
        <taxon>Actinomycetota</taxon>
        <taxon>Actinomycetes</taxon>
        <taxon>Micrococcales</taxon>
        <taxon>Microbacteriaceae</taxon>
        <taxon>Conyzicola</taxon>
    </lineage>
</organism>
<feature type="compositionally biased region" description="Polar residues" evidence="7">
    <location>
        <begin position="30"/>
        <end position="39"/>
    </location>
</feature>
<dbReference type="EC" id="5.2.1.8" evidence="3 6"/>